<dbReference type="PANTHER" id="PTHR13326:SF21">
    <property type="entry name" value="PSEUDOURIDYLATE SYNTHASE PUS7L"/>
    <property type="match status" value="1"/>
</dbReference>
<dbReference type="InterPro" id="IPR020103">
    <property type="entry name" value="PsdUridine_synth_cat_dom_sf"/>
</dbReference>
<feature type="compositionally biased region" description="Basic residues" evidence="1">
    <location>
        <begin position="852"/>
        <end position="864"/>
    </location>
</feature>
<evidence type="ECO:0000256" key="1">
    <source>
        <dbReference type="SAM" id="MobiDB-lite"/>
    </source>
</evidence>
<dbReference type="GO" id="GO:0003723">
    <property type="term" value="F:RNA binding"/>
    <property type="evidence" value="ECO:0007669"/>
    <property type="project" value="InterPro"/>
</dbReference>
<reference evidence="2" key="1">
    <citation type="submission" date="2014-11" db="EMBL/GenBank/DDBJ databases">
        <authorList>
            <person name="Otto D Thomas"/>
            <person name="Naeem Raeece"/>
        </authorList>
    </citation>
    <scope>NUCLEOTIDE SEQUENCE</scope>
</reference>
<dbReference type="GO" id="GO:0001522">
    <property type="term" value="P:pseudouridine synthesis"/>
    <property type="evidence" value="ECO:0007669"/>
    <property type="project" value="InterPro"/>
</dbReference>
<accession>A0A0G4I410</accession>
<sequence length="896" mass="97730">MEAVGGEDSFVGAFFKEKVGDAVRLGKRVEAYGDLQGAFLLFRYCVFLKLIYLARVMGERISMNDWGRVDREMGEVFSCTMHLIVAEWVMAHPQAHFPLSHGSLGILNFQRTALATDEAMGIRCFLTEKTSLPVVLNFRPEDFHVYEREGRGRAVTVGDFVDLVTVGLSTEEKLLEDVRQGTRGSRGRGRRRVLKFYVYRHAIDTLNALKTVAELSNVPLDAFSVCSYRGGDCVGIQAVTCPSRWAPHLMSSSRRLLQTIVRAQRKKQGRGANEMVTEEGAKAAHSVVFGGFCFADFDLRPGMETGGDLLRVGIRFPGPRGTVPVDEISERLRRVEKFGFVNFFGQESVTVPGANWRMGTFLLRGAKAGFARSVLDPAEAQADAGIETEEDGALRSALEVWASSDGSPAATQEALRLIENGRKSEPSVQEASLLLQHLAIHTEAAPSSPAESPLDARLREAVEQLPFQIRQAHCKAYASKVWNELASLRIQMMGREVLKGDFFFPVDGDYSSVRLATDEDVNWLGSPGGKGVVGLKQVAIPLLGAVPENLKFSLAPEGSPSFRLGLHLVGILQRDGLWPLGSVGGASEDLGFLDAVLRRLSDEHGLKTGFRPLVQVPASLNFQIEKSERPSFFGDIRAPSLLGKLEKALGGISSSSSSSSTAAGGSKQKSPTKGSQAETSHSSQTSPSSSSEGAREIRNPFADVFGSSSSFSFLNEAHKGGINPKALKSQNAEEPPARDIFASPSPRRLVERATAVSDGKLGAEQAPETDGGKLEGVSGEPESFLDTQRKAKTEMCRAVTIRLVLSPSVSASQLFREIMHVTDGTHPESLQRAAAEYADFLKEEKERVVARKKERQTRQKRMKDGKRLPESREESGEMEASTGPEATLKTDLRRNE</sequence>
<feature type="compositionally biased region" description="Basic and acidic residues" evidence="1">
    <location>
        <begin position="865"/>
        <end position="875"/>
    </location>
</feature>
<protein>
    <submittedName>
        <fullName evidence="2">Uncharacterized protein</fullName>
    </submittedName>
</protein>
<feature type="compositionally biased region" description="Polar residues" evidence="1">
    <location>
        <begin position="661"/>
        <end position="679"/>
    </location>
</feature>
<dbReference type="EMBL" id="CDMZ01005027">
    <property type="protein sequence ID" value="CEM51709.1"/>
    <property type="molecule type" value="Genomic_DNA"/>
</dbReference>
<dbReference type="VEuPathDB" id="CryptoDB:Cvel_10794"/>
<dbReference type="SUPFAM" id="SSF55120">
    <property type="entry name" value="Pseudouridine synthase"/>
    <property type="match status" value="1"/>
</dbReference>
<dbReference type="PANTHER" id="PTHR13326">
    <property type="entry name" value="TRNA PSEUDOURIDINE SYNTHASE D"/>
    <property type="match status" value="1"/>
</dbReference>
<gene>
    <name evidence="2" type="ORF">Cvel_10794</name>
</gene>
<name>A0A0G4I410_9ALVE</name>
<feature type="compositionally biased region" description="Low complexity" evidence="1">
    <location>
        <begin position="680"/>
        <end position="691"/>
    </location>
</feature>
<dbReference type="InterPro" id="IPR042214">
    <property type="entry name" value="TruD_catalytic"/>
</dbReference>
<feature type="region of interest" description="Disordered" evidence="1">
    <location>
        <begin position="722"/>
        <end position="742"/>
    </location>
</feature>
<dbReference type="InterPro" id="IPR001656">
    <property type="entry name" value="PsdUridine_synth_TruD"/>
</dbReference>
<dbReference type="GO" id="GO:0009982">
    <property type="term" value="F:pseudouridine synthase activity"/>
    <property type="evidence" value="ECO:0007669"/>
    <property type="project" value="InterPro"/>
</dbReference>
<dbReference type="Gene3D" id="3.30.2350.20">
    <property type="entry name" value="TruD, catalytic domain"/>
    <property type="match status" value="2"/>
</dbReference>
<evidence type="ECO:0000313" key="2">
    <source>
        <dbReference type="EMBL" id="CEM51709.1"/>
    </source>
</evidence>
<proteinExistence type="predicted"/>
<feature type="region of interest" description="Disordered" evidence="1">
    <location>
        <begin position="652"/>
        <end position="694"/>
    </location>
</feature>
<feature type="region of interest" description="Disordered" evidence="1">
    <location>
        <begin position="847"/>
        <end position="896"/>
    </location>
</feature>
<organism evidence="2">
    <name type="scientific">Chromera velia CCMP2878</name>
    <dbReference type="NCBI Taxonomy" id="1169474"/>
    <lineage>
        <taxon>Eukaryota</taxon>
        <taxon>Sar</taxon>
        <taxon>Alveolata</taxon>
        <taxon>Colpodellida</taxon>
        <taxon>Chromeraceae</taxon>
        <taxon>Chromera</taxon>
    </lineage>
</organism>
<dbReference type="GO" id="GO:0005634">
    <property type="term" value="C:nucleus"/>
    <property type="evidence" value="ECO:0007669"/>
    <property type="project" value="TreeGrafter"/>
</dbReference>
<dbReference type="AlphaFoldDB" id="A0A0G4I410"/>
<feature type="region of interest" description="Disordered" evidence="1">
    <location>
        <begin position="757"/>
        <end position="783"/>
    </location>
</feature>